<dbReference type="InterPro" id="IPR017359">
    <property type="entry name" value="Phi-like"/>
</dbReference>
<dbReference type="STRING" id="4829.A0A168PBA5"/>
<dbReference type="Pfam" id="PF06544">
    <property type="entry name" value="Prp3_C"/>
    <property type="match status" value="1"/>
</dbReference>
<dbReference type="InterPro" id="IPR059181">
    <property type="entry name" value="RWDD2A-B_C"/>
</dbReference>
<reference evidence="2" key="1">
    <citation type="submission" date="2016-04" db="EMBL/GenBank/DDBJ databases">
        <authorList>
            <person name="Evans L.H."/>
            <person name="Alamgir A."/>
            <person name="Owens N."/>
            <person name="Weber N.D."/>
            <person name="Virtaneva K."/>
            <person name="Barbian K."/>
            <person name="Babar A."/>
            <person name="Rosenke K."/>
        </authorList>
    </citation>
    <scope>NUCLEOTIDE SEQUENCE [LARGE SCALE GENOMIC DNA]</scope>
    <source>
        <strain evidence="2">CBS 101.48</strain>
    </source>
</reference>
<dbReference type="InterPro" id="IPR016135">
    <property type="entry name" value="UBQ-conjugating_enzyme/RWD"/>
</dbReference>
<dbReference type="PANTHER" id="PTHR15955">
    <property type="entry name" value="RWD DOMAIN CONTAINING PROTEIN 2"/>
    <property type="match status" value="1"/>
</dbReference>
<organism evidence="2">
    <name type="scientific">Absidia glauca</name>
    <name type="common">Pin mould</name>
    <dbReference type="NCBI Taxonomy" id="4829"/>
    <lineage>
        <taxon>Eukaryota</taxon>
        <taxon>Fungi</taxon>
        <taxon>Fungi incertae sedis</taxon>
        <taxon>Mucoromycota</taxon>
        <taxon>Mucoromycotina</taxon>
        <taxon>Mucoromycetes</taxon>
        <taxon>Mucorales</taxon>
        <taxon>Cunninghamellaceae</taxon>
        <taxon>Absidia</taxon>
    </lineage>
</organism>
<evidence type="ECO:0000259" key="1">
    <source>
        <dbReference type="Pfam" id="PF06544"/>
    </source>
</evidence>
<dbReference type="OMA" id="ISWADIP"/>
<dbReference type="Proteomes" id="UP000078561">
    <property type="component" value="Unassembled WGS sequence"/>
</dbReference>
<dbReference type="Gene3D" id="3.10.110.10">
    <property type="entry name" value="Ubiquitin Conjugating Enzyme"/>
    <property type="match status" value="1"/>
</dbReference>
<dbReference type="InParanoid" id="A0A168PBA5"/>
<dbReference type="InterPro" id="IPR010541">
    <property type="entry name" value="Prp3_C"/>
</dbReference>
<dbReference type="CDD" id="cd24163">
    <property type="entry name" value="RWDD2_C"/>
    <property type="match status" value="1"/>
</dbReference>
<evidence type="ECO:0000313" key="3">
    <source>
        <dbReference type="Proteomes" id="UP000078561"/>
    </source>
</evidence>
<evidence type="ECO:0000313" key="2">
    <source>
        <dbReference type="EMBL" id="SAM02082.1"/>
    </source>
</evidence>
<proteinExistence type="predicted"/>
<protein>
    <recommendedName>
        <fullName evidence="1">Small nuclear ribonucleoprotein Prp3 C-terminal domain-containing protein</fullName>
    </recommendedName>
</protein>
<dbReference type="PIRSF" id="PIRSF038021">
    <property type="entry name" value="UCP038021_RWDD2"/>
    <property type="match status" value="1"/>
</dbReference>
<dbReference type="AlphaFoldDB" id="A0A168PBA5"/>
<dbReference type="OrthoDB" id="432412at2759"/>
<gene>
    <name evidence="2" type="primary">ABSGL_07845.1 scaffold 9181</name>
</gene>
<feature type="domain" description="Small nuclear ribonucleoprotein Prp3 C-terminal" evidence="1">
    <location>
        <begin position="175"/>
        <end position="301"/>
    </location>
</feature>
<keyword evidence="3" id="KW-1185">Reference proteome</keyword>
<sequence>MTEASLSDVVNNLELIRSIYFGDEEFKFSSPTDLALYDQLLHHVETNTLDSLHTECRTIGFYLKVSLENDLVLVVEGRLSLADEYTCQLTVPSQQNSWLDRTQHQQLIRAWDDHWRSLLGDNNDDDRASQILLMLEQAPQVVDPMVQWYCQQQKDREAKAAKAAVVGPLACLREWLWLPMIYTKEKRGHIVDWAPSYGITGFLFAGKPGCLCLEGTEKSVSSFINDIKTISWADIPAGHKKISTKYQERFTCDSMAAFDQDCRKFDTMQELKFDTSGKFRNHNDLDMLKKWMAEHHAEEAFGHLFDYE</sequence>
<accession>A0A168PBA5</accession>
<dbReference type="EMBL" id="LT553674">
    <property type="protein sequence ID" value="SAM02082.1"/>
    <property type="molecule type" value="Genomic_DNA"/>
</dbReference>
<dbReference type="PANTHER" id="PTHR15955:SF10">
    <property type="entry name" value="DUF1115 DOMAIN PROTEIN (AFU_ORTHOLOGUE AFUA_5G14750)"/>
    <property type="match status" value="1"/>
</dbReference>
<name>A0A168PBA5_ABSGL</name>